<organism evidence="1 2">
    <name type="scientific">Trichogramma kaykai</name>
    <dbReference type="NCBI Taxonomy" id="54128"/>
    <lineage>
        <taxon>Eukaryota</taxon>
        <taxon>Metazoa</taxon>
        <taxon>Ecdysozoa</taxon>
        <taxon>Arthropoda</taxon>
        <taxon>Hexapoda</taxon>
        <taxon>Insecta</taxon>
        <taxon>Pterygota</taxon>
        <taxon>Neoptera</taxon>
        <taxon>Endopterygota</taxon>
        <taxon>Hymenoptera</taxon>
        <taxon>Apocrita</taxon>
        <taxon>Proctotrupomorpha</taxon>
        <taxon>Chalcidoidea</taxon>
        <taxon>Trichogrammatidae</taxon>
        <taxon>Trichogramma</taxon>
    </lineage>
</organism>
<comment type="caution">
    <text evidence="1">The sequence shown here is derived from an EMBL/GenBank/DDBJ whole genome shotgun (WGS) entry which is preliminary data.</text>
</comment>
<proteinExistence type="predicted"/>
<evidence type="ECO:0000313" key="1">
    <source>
        <dbReference type="EMBL" id="KAL3390881.1"/>
    </source>
</evidence>
<gene>
    <name evidence="1" type="ORF">TKK_014345</name>
</gene>
<reference evidence="1 2" key="1">
    <citation type="journal article" date="2024" name="bioRxiv">
        <title>A reference genome for Trichogramma kaykai: A tiny desert-dwelling parasitoid wasp with competing sex-ratio distorters.</title>
        <authorList>
            <person name="Culotta J."/>
            <person name="Lindsey A.R."/>
        </authorList>
    </citation>
    <scope>NUCLEOTIDE SEQUENCE [LARGE SCALE GENOMIC DNA]</scope>
    <source>
        <strain evidence="1 2">KSX58</strain>
    </source>
</reference>
<dbReference type="AlphaFoldDB" id="A0ABD2WEE0"/>
<dbReference type="EMBL" id="JBJJXI010000114">
    <property type="protein sequence ID" value="KAL3390881.1"/>
    <property type="molecule type" value="Genomic_DNA"/>
</dbReference>
<keyword evidence="2" id="KW-1185">Reference proteome</keyword>
<name>A0ABD2WEE0_9HYME</name>
<sequence length="88" mass="10473">MFHLHRRWLLFKENQQNITLTRRPSHLRVMDLAQTFSVGLILGSIKYPNRQTSERIIIRSTLSVTGEMEISTCKCHETLTWIQYLEKK</sequence>
<dbReference type="Proteomes" id="UP001627154">
    <property type="component" value="Unassembled WGS sequence"/>
</dbReference>
<protein>
    <submittedName>
        <fullName evidence="1">Uncharacterized protein</fullName>
    </submittedName>
</protein>
<accession>A0ABD2WEE0</accession>
<evidence type="ECO:0000313" key="2">
    <source>
        <dbReference type="Proteomes" id="UP001627154"/>
    </source>
</evidence>